<name>T1GKY6_MEGSC</name>
<dbReference type="Proteomes" id="UP000015102">
    <property type="component" value="Unassembled WGS sequence"/>
</dbReference>
<reference evidence="3" key="1">
    <citation type="submission" date="2013-02" db="EMBL/GenBank/DDBJ databases">
        <authorList>
            <person name="Hughes D."/>
        </authorList>
    </citation>
    <scope>NUCLEOTIDE SEQUENCE</scope>
    <source>
        <strain>Durham</strain>
        <strain evidence="3">NC isolate 2 -- Noor lab</strain>
    </source>
</reference>
<evidence type="ECO:0000313" key="3">
    <source>
        <dbReference type="Proteomes" id="UP000015102"/>
    </source>
</evidence>
<evidence type="ECO:0008006" key="4">
    <source>
        <dbReference type="Google" id="ProtNLM"/>
    </source>
</evidence>
<keyword evidence="1" id="KW-0732">Signal</keyword>
<feature type="chain" id="PRO_5004577481" description="Secreted protein" evidence="1">
    <location>
        <begin position="18"/>
        <end position="60"/>
    </location>
</feature>
<organism evidence="2 3">
    <name type="scientific">Megaselia scalaris</name>
    <name type="common">Humpbacked fly</name>
    <name type="synonym">Phora scalaris</name>
    <dbReference type="NCBI Taxonomy" id="36166"/>
    <lineage>
        <taxon>Eukaryota</taxon>
        <taxon>Metazoa</taxon>
        <taxon>Ecdysozoa</taxon>
        <taxon>Arthropoda</taxon>
        <taxon>Hexapoda</taxon>
        <taxon>Insecta</taxon>
        <taxon>Pterygota</taxon>
        <taxon>Neoptera</taxon>
        <taxon>Endopterygota</taxon>
        <taxon>Diptera</taxon>
        <taxon>Brachycera</taxon>
        <taxon>Muscomorpha</taxon>
        <taxon>Platypezoidea</taxon>
        <taxon>Phoridae</taxon>
        <taxon>Megaseliini</taxon>
        <taxon>Megaselia</taxon>
    </lineage>
</organism>
<accession>T1GKY6</accession>
<proteinExistence type="predicted"/>
<protein>
    <recommendedName>
        <fullName evidence="4">Secreted protein</fullName>
    </recommendedName>
</protein>
<dbReference type="EMBL" id="CAQQ02035889">
    <property type="status" value="NOT_ANNOTATED_CDS"/>
    <property type="molecule type" value="Genomic_DNA"/>
</dbReference>
<evidence type="ECO:0000313" key="2">
    <source>
        <dbReference type="EnsemblMetazoa" id="MESCA004169-PA"/>
    </source>
</evidence>
<dbReference type="AlphaFoldDB" id="T1GKY6"/>
<dbReference type="EnsemblMetazoa" id="MESCA004169-RA">
    <property type="protein sequence ID" value="MESCA004169-PA"/>
    <property type="gene ID" value="MESCA004169"/>
</dbReference>
<keyword evidence="3" id="KW-1185">Reference proteome</keyword>
<reference evidence="2" key="2">
    <citation type="submission" date="2015-06" db="UniProtKB">
        <authorList>
            <consortium name="EnsemblMetazoa"/>
        </authorList>
    </citation>
    <scope>IDENTIFICATION</scope>
</reference>
<dbReference type="EMBL" id="CAQQ02035888">
    <property type="status" value="NOT_ANNOTATED_CDS"/>
    <property type="molecule type" value="Genomic_DNA"/>
</dbReference>
<evidence type="ECO:0000256" key="1">
    <source>
        <dbReference type="SAM" id="SignalP"/>
    </source>
</evidence>
<dbReference type="HOGENOM" id="CLU_2944366_0_0_1"/>
<feature type="signal peptide" evidence="1">
    <location>
        <begin position="1"/>
        <end position="17"/>
    </location>
</feature>
<sequence length="60" mass="6489">MIFLMAILASYLASSSSELVSEASKAITVLSIKSSSISITIIKVSSYVSQKRPKRNFTCT</sequence>